<dbReference type="FunFam" id="1.20.1050.10:FF:000023">
    <property type="entry name" value="Probable glutathione S-transferase GSTU6"/>
    <property type="match status" value="1"/>
</dbReference>
<dbReference type="Gramene" id="TRITD1Av1G122240.1">
    <property type="protein sequence ID" value="TRITD1Av1G122240.1"/>
    <property type="gene ID" value="TRITD1Av1G122240"/>
</dbReference>
<dbReference type="CDD" id="cd03058">
    <property type="entry name" value="GST_N_Tau"/>
    <property type="match status" value="1"/>
</dbReference>
<dbReference type="SUPFAM" id="SSF47616">
    <property type="entry name" value="GST C-terminal domain-like"/>
    <property type="match status" value="1"/>
</dbReference>
<sequence>MANGGDELKLLGMWASPYVVRVQLALHLKGVSYEYVEEDLASKSELFLRSNPVHKTVPILIHNGKPVCESQRAVARFWAAYVEDKLLAPWGKVFRVKTDEERAEWTRQTAAALGPLEDGLRECSKGKGFFGGDCVGYVDVLLGSMVPWVRATERLSGDKLIDAGKAPLLAAWMERISELDAAKAVFQDVDRVVEYAGAIQARLSAAAAASTQ</sequence>
<dbReference type="PANTHER" id="PTHR11260:SF594">
    <property type="entry name" value="GLUTATHIONE S-TRANSFERASE"/>
    <property type="match status" value="1"/>
</dbReference>
<name>A0A9R0UW55_TRITD</name>
<feature type="domain" description="GST C-terminal" evidence="6">
    <location>
        <begin position="68"/>
        <end position="199"/>
    </location>
</feature>
<reference evidence="7 8" key="1">
    <citation type="submission" date="2017-09" db="EMBL/GenBank/DDBJ databases">
        <authorList>
            <consortium name="International Durum Wheat Genome Sequencing Consortium (IDWGSC)"/>
            <person name="Milanesi L."/>
        </authorList>
    </citation>
    <scope>NUCLEOTIDE SEQUENCE [LARGE SCALE GENOMIC DNA]</scope>
    <source>
        <strain evidence="8">cv. Svevo</strain>
    </source>
</reference>
<dbReference type="InterPro" id="IPR004045">
    <property type="entry name" value="Glutathione_S-Trfase_N"/>
</dbReference>
<evidence type="ECO:0000256" key="4">
    <source>
        <dbReference type="RuleBase" id="RU369102"/>
    </source>
</evidence>
<comment type="catalytic activity">
    <reaction evidence="3 4">
        <text>RX + glutathione = an S-substituted glutathione + a halide anion + H(+)</text>
        <dbReference type="Rhea" id="RHEA:16437"/>
        <dbReference type="ChEBI" id="CHEBI:15378"/>
        <dbReference type="ChEBI" id="CHEBI:16042"/>
        <dbReference type="ChEBI" id="CHEBI:17792"/>
        <dbReference type="ChEBI" id="CHEBI:57925"/>
        <dbReference type="ChEBI" id="CHEBI:90779"/>
        <dbReference type="EC" id="2.5.1.18"/>
    </reaction>
</comment>
<proteinExistence type="inferred from homology"/>
<dbReference type="InterPro" id="IPR036249">
    <property type="entry name" value="Thioredoxin-like_sf"/>
</dbReference>
<dbReference type="Gene3D" id="3.40.30.10">
    <property type="entry name" value="Glutaredoxin"/>
    <property type="match status" value="1"/>
</dbReference>
<evidence type="ECO:0000259" key="5">
    <source>
        <dbReference type="PROSITE" id="PS50404"/>
    </source>
</evidence>
<keyword evidence="1 4" id="KW-0808">Transferase</keyword>
<comment type="subcellular location">
    <subcellularLocation>
        <location evidence="4">Cytoplasm</location>
        <location evidence="4">Cytosol</location>
    </subcellularLocation>
</comment>
<dbReference type="EMBL" id="LT934111">
    <property type="protein sequence ID" value="VAH05465.1"/>
    <property type="molecule type" value="Genomic_DNA"/>
</dbReference>
<feature type="domain" description="GST N-terminal" evidence="5">
    <location>
        <begin position="6"/>
        <end position="85"/>
    </location>
</feature>
<dbReference type="InterPro" id="IPR045074">
    <property type="entry name" value="GST_C_Tau"/>
</dbReference>
<dbReference type="GO" id="GO:0006749">
    <property type="term" value="P:glutathione metabolic process"/>
    <property type="evidence" value="ECO:0007669"/>
    <property type="project" value="InterPro"/>
</dbReference>
<dbReference type="CDD" id="cd03185">
    <property type="entry name" value="GST_C_Tau"/>
    <property type="match status" value="1"/>
</dbReference>
<dbReference type="Proteomes" id="UP000324705">
    <property type="component" value="Chromosome 1A"/>
</dbReference>
<evidence type="ECO:0000259" key="6">
    <source>
        <dbReference type="PROSITE" id="PS50405"/>
    </source>
</evidence>
<dbReference type="InterPro" id="IPR010987">
    <property type="entry name" value="Glutathione-S-Trfase_C-like"/>
</dbReference>
<dbReference type="InterPro" id="IPR036282">
    <property type="entry name" value="Glutathione-S-Trfase_C_sf"/>
</dbReference>
<dbReference type="Pfam" id="PF02798">
    <property type="entry name" value="GST_N"/>
    <property type="match status" value="1"/>
</dbReference>
<dbReference type="PROSITE" id="PS50405">
    <property type="entry name" value="GST_CTER"/>
    <property type="match status" value="1"/>
</dbReference>
<dbReference type="SUPFAM" id="SSF52833">
    <property type="entry name" value="Thioredoxin-like"/>
    <property type="match status" value="1"/>
</dbReference>
<dbReference type="FunFam" id="3.40.30.10:FF:000044">
    <property type="entry name" value="Glutathione S-transferase GSTU6"/>
    <property type="match status" value="1"/>
</dbReference>
<evidence type="ECO:0000313" key="8">
    <source>
        <dbReference type="Proteomes" id="UP000324705"/>
    </source>
</evidence>
<dbReference type="EC" id="2.5.1.18" evidence="4"/>
<dbReference type="GO" id="GO:0005829">
    <property type="term" value="C:cytosol"/>
    <property type="evidence" value="ECO:0007669"/>
    <property type="project" value="UniProtKB-SubCell"/>
</dbReference>
<dbReference type="PANTHER" id="PTHR11260">
    <property type="entry name" value="GLUTATHIONE S-TRANSFERASE, GST, SUPERFAMILY, GST DOMAIN CONTAINING"/>
    <property type="match status" value="1"/>
</dbReference>
<dbReference type="AlphaFoldDB" id="A0A9R0UW55"/>
<dbReference type="Pfam" id="PF13410">
    <property type="entry name" value="GST_C_2"/>
    <property type="match status" value="1"/>
</dbReference>
<keyword evidence="8" id="KW-1185">Reference proteome</keyword>
<comment type="similarity">
    <text evidence="2">Belongs to the GST superfamily. Tau family.</text>
</comment>
<evidence type="ECO:0000313" key="7">
    <source>
        <dbReference type="EMBL" id="VAH05465.1"/>
    </source>
</evidence>
<evidence type="ECO:0000256" key="2">
    <source>
        <dbReference type="ARBA" id="ARBA00025743"/>
    </source>
</evidence>
<dbReference type="InterPro" id="IPR045073">
    <property type="entry name" value="Omega/Tau-like"/>
</dbReference>
<dbReference type="Gene3D" id="1.20.1050.10">
    <property type="match status" value="1"/>
</dbReference>
<evidence type="ECO:0000256" key="1">
    <source>
        <dbReference type="ARBA" id="ARBA00022679"/>
    </source>
</evidence>
<gene>
    <name evidence="7" type="ORF">TRITD_1Av1G122240</name>
</gene>
<protein>
    <recommendedName>
        <fullName evidence="4">Glutathione S-transferase</fullName>
        <ecNumber evidence="4">2.5.1.18</ecNumber>
    </recommendedName>
</protein>
<dbReference type="PROSITE" id="PS50404">
    <property type="entry name" value="GST_NTER"/>
    <property type="match status" value="1"/>
</dbReference>
<evidence type="ECO:0000256" key="3">
    <source>
        <dbReference type="ARBA" id="ARBA00047960"/>
    </source>
</evidence>
<keyword evidence="4" id="KW-0963">Cytoplasm</keyword>
<accession>A0A9R0UW55</accession>
<organism evidence="7 8">
    <name type="scientific">Triticum turgidum subsp. durum</name>
    <name type="common">Durum wheat</name>
    <name type="synonym">Triticum durum</name>
    <dbReference type="NCBI Taxonomy" id="4567"/>
    <lineage>
        <taxon>Eukaryota</taxon>
        <taxon>Viridiplantae</taxon>
        <taxon>Streptophyta</taxon>
        <taxon>Embryophyta</taxon>
        <taxon>Tracheophyta</taxon>
        <taxon>Spermatophyta</taxon>
        <taxon>Magnoliopsida</taxon>
        <taxon>Liliopsida</taxon>
        <taxon>Poales</taxon>
        <taxon>Poaceae</taxon>
        <taxon>BOP clade</taxon>
        <taxon>Pooideae</taxon>
        <taxon>Triticodae</taxon>
        <taxon>Triticeae</taxon>
        <taxon>Triticinae</taxon>
        <taxon>Triticum</taxon>
    </lineage>
</organism>
<comment type="function">
    <text evidence="4">Is involved in the conjugation of reduced glutathione to a wide number of exogenous and endogenous hydrophobic electrophiles.</text>
</comment>
<dbReference type="GO" id="GO:0004364">
    <property type="term" value="F:glutathione transferase activity"/>
    <property type="evidence" value="ECO:0007669"/>
    <property type="project" value="UniProtKB-UniRule"/>
</dbReference>